<feature type="compositionally biased region" description="Low complexity" evidence="1">
    <location>
        <begin position="97"/>
        <end position="106"/>
    </location>
</feature>
<proteinExistence type="predicted"/>
<feature type="compositionally biased region" description="Low complexity" evidence="1">
    <location>
        <begin position="135"/>
        <end position="159"/>
    </location>
</feature>
<keyword evidence="4" id="KW-1185">Reference proteome</keyword>
<evidence type="ECO:0000313" key="3">
    <source>
        <dbReference type="EMBL" id="VDN22000.1"/>
    </source>
</evidence>
<accession>A0A3P7M7I1</accession>
<gene>
    <name evidence="3" type="ORF">CGOC_LOCUS9181</name>
</gene>
<dbReference type="AlphaFoldDB" id="A0A3P7M7I1"/>
<sequence>MMCSWICVALIGGFTPVEAIFKFPIFWPTAPPFPTRPPLTLTPRIRTREPITQGPYYTDDIDLRSSTPGIIDGTDVSSTVSPDLTSTFPGRGYPPIETSGSGLPEGSGEESGDILGILGIRESSGEASGIPEAFGEFSGTPETSGESSGIPEISGESSGAPDLLE</sequence>
<feature type="signal peptide" evidence="2">
    <location>
        <begin position="1"/>
        <end position="19"/>
    </location>
</feature>
<feature type="chain" id="PRO_5017958600" evidence="2">
    <location>
        <begin position="20"/>
        <end position="165"/>
    </location>
</feature>
<reference evidence="3 4" key="1">
    <citation type="submission" date="2018-11" db="EMBL/GenBank/DDBJ databases">
        <authorList>
            <consortium name="Pathogen Informatics"/>
        </authorList>
    </citation>
    <scope>NUCLEOTIDE SEQUENCE [LARGE SCALE GENOMIC DNA]</scope>
</reference>
<organism evidence="3 4">
    <name type="scientific">Cylicostephanus goldi</name>
    <name type="common">Nematode worm</name>
    <dbReference type="NCBI Taxonomy" id="71465"/>
    <lineage>
        <taxon>Eukaryota</taxon>
        <taxon>Metazoa</taxon>
        <taxon>Ecdysozoa</taxon>
        <taxon>Nematoda</taxon>
        <taxon>Chromadorea</taxon>
        <taxon>Rhabditida</taxon>
        <taxon>Rhabditina</taxon>
        <taxon>Rhabditomorpha</taxon>
        <taxon>Strongyloidea</taxon>
        <taxon>Strongylidae</taxon>
        <taxon>Cylicostephanus</taxon>
    </lineage>
</organism>
<keyword evidence="2" id="KW-0732">Signal</keyword>
<feature type="compositionally biased region" description="Polar residues" evidence="1">
    <location>
        <begin position="75"/>
        <end position="88"/>
    </location>
</feature>
<evidence type="ECO:0000256" key="1">
    <source>
        <dbReference type="SAM" id="MobiDB-lite"/>
    </source>
</evidence>
<feature type="non-terminal residue" evidence="3">
    <location>
        <position position="165"/>
    </location>
</feature>
<dbReference type="EMBL" id="UYRV01106114">
    <property type="protein sequence ID" value="VDN22000.1"/>
    <property type="molecule type" value="Genomic_DNA"/>
</dbReference>
<feature type="region of interest" description="Disordered" evidence="1">
    <location>
        <begin position="67"/>
        <end position="165"/>
    </location>
</feature>
<name>A0A3P7M7I1_CYLGO</name>
<evidence type="ECO:0000313" key="4">
    <source>
        <dbReference type="Proteomes" id="UP000271889"/>
    </source>
</evidence>
<evidence type="ECO:0000256" key="2">
    <source>
        <dbReference type="SAM" id="SignalP"/>
    </source>
</evidence>
<protein>
    <submittedName>
        <fullName evidence="3">Uncharacterized protein</fullName>
    </submittedName>
</protein>
<dbReference type="OrthoDB" id="10648514at2759"/>
<dbReference type="Proteomes" id="UP000271889">
    <property type="component" value="Unassembled WGS sequence"/>
</dbReference>